<feature type="domain" description="DUF4795" evidence="3">
    <location>
        <begin position="842"/>
        <end position="1004"/>
    </location>
</feature>
<feature type="region of interest" description="Disordered" evidence="2">
    <location>
        <begin position="106"/>
        <end position="341"/>
    </location>
</feature>
<evidence type="ECO:0000313" key="4">
    <source>
        <dbReference type="EMBL" id="CAD7404552.1"/>
    </source>
</evidence>
<name>A0A7R9H3H1_TIMPO</name>
<feature type="compositionally biased region" description="Basic and acidic residues" evidence="2">
    <location>
        <begin position="230"/>
        <end position="245"/>
    </location>
</feature>
<evidence type="ECO:0000256" key="1">
    <source>
        <dbReference type="SAM" id="Coils"/>
    </source>
</evidence>
<feature type="compositionally biased region" description="Acidic residues" evidence="2">
    <location>
        <begin position="152"/>
        <end position="161"/>
    </location>
</feature>
<evidence type="ECO:0000256" key="2">
    <source>
        <dbReference type="SAM" id="MobiDB-lite"/>
    </source>
</evidence>
<protein>
    <recommendedName>
        <fullName evidence="3">DUF4795 domain-containing protein</fullName>
    </recommendedName>
</protein>
<feature type="compositionally biased region" description="Basic and acidic residues" evidence="2">
    <location>
        <begin position="162"/>
        <end position="203"/>
    </location>
</feature>
<dbReference type="EMBL" id="OD002208">
    <property type="protein sequence ID" value="CAD7404552.1"/>
    <property type="molecule type" value="Genomic_DNA"/>
</dbReference>
<dbReference type="InterPro" id="IPR032013">
    <property type="entry name" value="DUF4795"/>
</dbReference>
<dbReference type="PANTHER" id="PTHR47080">
    <property type="entry name" value="CHROMOSOME 16 OPEN READING FRAME 96"/>
    <property type="match status" value="1"/>
</dbReference>
<feature type="compositionally biased region" description="Polar residues" evidence="2">
    <location>
        <begin position="508"/>
        <end position="528"/>
    </location>
</feature>
<sequence length="1271" mass="143804">MKSARSTLISLPHMVDLAIGSPQVELEEVNPHLRGGRVENHLGTPPSSPYRDSNLDLPVLSSRAQHDKRTILQTGQVFPKLKLSEYVINPDGETDTPRQRDLLVAETRSGGRESKDAPGETERAKGESGNVRRWDPKDLPEIAVTDEGRSEVEEEEEEEMDGGGKGKEKHEDELPEKKSRSKKKQEGGERGRKEEKDEKHGETVDMSGEQGGLTSSGVGGKGLRGVNQGAKEKEAMSMKASDDPGRMVSYELIDVTEPEGKAKKKKRKVKEGEGHDEEEEEEEEYQAEAKRLGKTKSVPKRSSERRMKDHEDQMTDSRHSKRKVTRRKSEMDSDSQDSQERLQTVVLVETLGETVSKRGPILPGPLLTTEGVLDVQEIQNLEEKLSMLHQQLAHLQNLPSNENLLNRTRSPTAVTPIDDMWKIINLTKRLDGVESGIKKLSSITEDVAKETNTYFKKVNNLDEKVETLSELKEHVKSIEKRLWDVELRLGITERRVSGSHRYRKESDSNSSSYDAHNLSSDSFRSGSESAKDERRASRKRSKQDTKGGKDGKGGKNGKGGEKSAHAPGKSDKGEMDERKIKSKEFGELVTSETEEERVAREEDRDEWEEVPITPVTCRFQAEAEQSTKSKHTFEGLSTPEDTFAQIRKELDDLWSAMERTSKQVKRLKRVADSMDVLQEGVKEIDEMRRKKEYPELFQVDSFSGETREAIFGSTEGGDKLNELEEKITRFSGQVEGMDTTVGSQMDHIQAQISDMEREMGLLLERVNAGIPSMGDAAGQDYAGLSELYSKFQMLQKEVTDVTGKADQLEEEKEQRQMHIEVKNETNYLANQHCGLNKLGKFMALIEELSHLRLMKADKEDLEQALQDKADQNAVNRKVSHEQFDAICDELARNLEEALTKLTKQETLHSQAMDDIQREIENKLDKIEISPLKEFVNQKLKSLQERLKALAAMRRDVESAGTKKRLLRHVNCISCDKDVVMRMDEGTPSIPAPEPLPPSRSMRPYLTYELDQVRRQQRRLCRSSVATHFYVCNVQFRNRLLRSHHQALLLPDNFHPPPLALTSFHWWEELDSPFGSASLSRRGVGPPIPIHSHTNDLDRDLSALRVKSFRRCPGTFTRRYSARFTGRVTFLGQRDGTPPVSAESGLAYLKPMSFQPSTQLPHSRNMHQLEEVMMEQEMKAKAPKEDPHTKEHDHLCSRYCGGSHTITTPMQRVARTGHFLKQFGPEAVALSDQEACRGLQYKGSRPQSVRSTPRHPNTPRSAQKGARQDKET</sequence>
<feature type="compositionally biased region" description="Basic and acidic residues" evidence="2">
    <location>
        <begin position="301"/>
        <end position="318"/>
    </location>
</feature>
<feature type="compositionally biased region" description="Basic and acidic residues" evidence="2">
    <location>
        <begin position="106"/>
        <end position="151"/>
    </location>
</feature>
<feature type="compositionally biased region" description="Acidic residues" evidence="2">
    <location>
        <begin position="274"/>
        <end position="286"/>
    </location>
</feature>
<feature type="region of interest" description="Disordered" evidence="2">
    <location>
        <begin position="35"/>
        <end position="55"/>
    </location>
</feature>
<feature type="region of interest" description="Disordered" evidence="2">
    <location>
        <begin position="497"/>
        <end position="607"/>
    </location>
</feature>
<dbReference type="AlphaFoldDB" id="A0A7R9H3H1"/>
<keyword evidence="1" id="KW-0175">Coiled coil</keyword>
<feature type="compositionally biased region" description="Basic and acidic residues" evidence="2">
    <location>
        <begin position="542"/>
        <end position="586"/>
    </location>
</feature>
<feature type="coiled-coil region" evidence="1">
    <location>
        <begin position="851"/>
        <end position="907"/>
    </location>
</feature>
<feature type="coiled-coil region" evidence="1">
    <location>
        <begin position="461"/>
        <end position="488"/>
    </location>
</feature>
<evidence type="ECO:0000259" key="3">
    <source>
        <dbReference type="Pfam" id="PF16043"/>
    </source>
</evidence>
<proteinExistence type="predicted"/>
<feature type="coiled-coil region" evidence="1">
    <location>
        <begin position="791"/>
        <end position="825"/>
    </location>
</feature>
<feature type="region of interest" description="Disordered" evidence="2">
    <location>
        <begin position="1237"/>
        <end position="1271"/>
    </location>
</feature>
<feature type="coiled-coil region" evidence="1">
    <location>
        <begin position="932"/>
        <end position="959"/>
    </location>
</feature>
<dbReference type="Pfam" id="PF16043">
    <property type="entry name" value="DUF4795"/>
    <property type="match status" value="1"/>
</dbReference>
<accession>A0A7R9H3H1</accession>
<feature type="compositionally biased region" description="Polar residues" evidence="2">
    <location>
        <begin position="1244"/>
        <end position="1260"/>
    </location>
</feature>
<dbReference type="PANTHER" id="PTHR47080:SF1">
    <property type="entry name" value="CHROMOSOME 16 OPEN READING FRAME 96"/>
    <property type="match status" value="1"/>
</dbReference>
<organism evidence="4">
    <name type="scientific">Timema poppense</name>
    <name type="common">Walking stick</name>
    <dbReference type="NCBI Taxonomy" id="170557"/>
    <lineage>
        <taxon>Eukaryota</taxon>
        <taxon>Metazoa</taxon>
        <taxon>Ecdysozoa</taxon>
        <taxon>Arthropoda</taxon>
        <taxon>Hexapoda</taxon>
        <taxon>Insecta</taxon>
        <taxon>Pterygota</taxon>
        <taxon>Neoptera</taxon>
        <taxon>Polyneoptera</taxon>
        <taxon>Phasmatodea</taxon>
        <taxon>Timematodea</taxon>
        <taxon>Timematoidea</taxon>
        <taxon>Timematidae</taxon>
        <taxon>Timema</taxon>
    </lineage>
</organism>
<gene>
    <name evidence="4" type="ORF">TPSB3V08_LOCUS4555</name>
</gene>
<reference evidence="4" key="1">
    <citation type="submission" date="2020-11" db="EMBL/GenBank/DDBJ databases">
        <authorList>
            <person name="Tran Van P."/>
        </authorList>
    </citation>
    <scope>NUCLEOTIDE SEQUENCE</scope>
</reference>